<gene>
    <name evidence="2" type="ORF">Pmar_PMAR002186</name>
    <name evidence="3" type="ORF">Pmar_PMAR014886</name>
</gene>
<keyword evidence="1" id="KW-0812">Transmembrane</keyword>
<protein>
    <submittedName>
        <fullName evidence="3">Uncharacterized protein</fullName>
    </submittedName>
</protein>
<proteinExistence type="predicted"/>
<organism evidence="4">
    <name type="scientific">Perkinsus marinus (strain ATCC 50983 / TXsc)</name>
    <dbReference type="NCBI Taxonomy" id="423536"/>
    <lineage>
        <taxon>Eukaryota</taxon>
        <taxon>Sar</taxon>
        <taxon>Alveolata</taxon>
        <taxon>Perkinsozoa</taxon>
        <taxon>Perkinsea</taxon>
        <taxon>Perkinsida</taxon>
        <taxon>Perkinsidae</taxon>
        <taxon>Perkinsus</taxon>
    </lineage>
</organism>
<feature type="transmembrane region" description="Helical" evidence="1">
    <location>
        <begin position="83"/>
        <end position="103"/>
    </location>
</feature>
<keyword evidence="1" id="KW-0472">Membrane</keyword>
<feature type="transmembrane region" description="Helical" evidence="1">
    <location>
        <begin position="53"/>
        <end position="77"/>
    </location>
</feature>
<dbReference type="GeneID" id="9056844"/>
<reference evidence="3 4" key="1">
    <citation type="submission" date="2008-07" db="EMBL/GenBank/DDBJ databases">
        <authorList>
            <person name="El-Sayed N."/>
            <person name="Caler E."/>
            <person name="Inman J."/>
            <person name="Amedeo P."/>
            <person name="Hass B."/>
            <person name="Wortman J."/>
        </authorList>
    </citation>
    <scope>NUCLEOTIDE SEQUENCE [LARGE SCALE GENOMIC DNA]</scope>
    <source>
        <strain evidence="3">ATCC 50983</strain>
        <strain evidence="4">ATCC 50983 / TXsc</strain>
    </source>
</reference>
<dbReference type="AlphaFoldDB" id="C5L563"/>
<evidence type="ECO:0000313" key="3">
    <source>
        <dbReference type="EMBL" id="EER08122.1"/>
    </source>
</evidence>
<dbReference type="InParanoid" id="C5L563"/>
<dbReference type="OrthoDB" id="428607at2759"/>
<dbReference type="RefSeq" id="XP_002776306.1">
    <property type="nucleotide sequence ID" value="XM_002776260.1"/>
</dbReference>
<dbReference type="RefSeq" id="XP_002775001.1">
    <property type="nucleotide sequence ID" value="XM_002774955.1"/>
</dbReference>
<evidence type="ECO:0000313" key="2">
    <source>
        <dbReference type="EMBL" id="EER06817.1"/>
    </source>
</evidence>
<dbReference type="GeneID" id="9064285"/>
<dbReference type="EMBL" id="GG679213">
    <property type="protein sequence ID" value="EER08122.1"/>
    <property type="molecule type" value="Genomic_DNA"/>
</dbReference>
<sequence>MPTRSSLRSSQMPLLLQPADVLCNSPSHVDETLHYLLLQAPPSRPVPALLRAYSIFLAVLGIALGIGAVILDASIVFPHHTLIRNSALIAAAFLIATGADGILAHGSLYEAKRLYVMILFSHVLVMSELIAGAIILGKDEGATFTTICTVAALAALCGILSVGQTAKEYVNSCDVNFYEGGCNI</sequence>
<keyword evidence="4" id="KW-1185">Reference proteome</keyword>
<dbReference type="EMBL" id="GG680339">
    <property type="protein sequence ID" value="EER06817.1"/>
    <property type="molecule type" value="Genomic_DNA"/>
</dbReference>
<dbReference type="Proteomes" id="UP000007800">
    <property type="component" value="Unassembled WGS sequence"/>
</dbReference>
<feature type="transmembrane region" description="Helical" evidence="1">
    <location>
        <begin position="142"/>
        <end position="162"/>
    </location>
</feature>
<feature type="transmembrane region" description="Helical" evidence="1">
    <location>
        <begin position="115"/>
        <end position="136"/>
    </location>
</feature>
<accession>C5L563</accession>
<name>C5L563_PERM5</name>
<evidence type="ECO:0000313" key="4">
    <source>
        <dbReference type="Proteomes" id="UP000007800"/>
    </source>
</evidence>
<evidence type="ECO:0000256" key="1">
    <source>
        <dbReference type="SAM" id="Phobius"/>
    </source>
</evidence>
<keyword evidence="1" id="KW-1133">Transmembrane helix</keyword>